<keyword evidence="4 8" id="KW-0812">Transmembrane</keyword>
<dbReference type="GO" id="GO:0015165">
    <property type="term" value="F:pyrimidine nucleotide-sugar transmembrane transporter activity"/>
    <property type="evidence" value="ECO:0007669"/>
    <property type="project" value="InterPro"/>
</dbReference>
<dbReference type="Proteomes" id="UP000790347">
    <property type="component" value="Unassembled WGS sequence"/>
</dbReference>
<comment type="similarity">
    <text evidence="2">Belongs to the nucleotide-sugar transporter family. SLC35A subfamily.</text>
</comment>
<evidence type="ECO:0000256" key="8">
    <source>
        <dbReference type="SAM" id="Phobius"/>
    </source>
</evidence>
<dbReference type="SUPFAM" id="SSF103481">
    <property type="entry name" value="Multidrug resistance efflux transporter EmrE"/>
    <property type="match status" value="1"/>
</dbReference>
<feature type="transmembrane region" description="Helical" evidence="8">
    <location>
        <begin position="185"/>
        <end position="206"/>
    </location>
</feature>
<feature type="transmembrane region" description="Helical" evidence="8">
    <location>
        <begin position="346"/>
        <end position="363"/>
    </location>
</feature>
<evidence type="ECO:0000256" key="6">
    <source>
        <dbReference type="ARBA" id="ARBA00023136"/>
    </source>
</evidence>
<comment type="caution">
    <text evidence="9">The sequence shown here is derived from an EMBL/GenBank/DDBJ whole genome shotgun (WGS) entry which is preliminary data.</text>
</comment>
<evidence type="ECO:0000313" key="9">
    <source>
        <dbReference type="EMBL" id="KAH9516782.1"/>
    </source>
</evidence>
<feature type="transmembrane region" description="Helical" evidence="8">
    <location>
        <begin position="288"/>
        <end position="313"/>
    </location>
</feature>
<keyword evidence="3" id="KW-0813">Transport</keyword>
<reference evidence="9" key="1">
    <citation type="submission" date="2013-05" db="EMBL/GenBank/DDBJ databases">
        <authorList>
            <person name="Yim A.K.Y."/>
            <person name="Chan T.F."/>
            <person name="Ji K.M."/>
            <person name="Liu X.Y."/>
            <person name="Zhou J.W."/>
            <person name="Li R.Q."/>
            <person name="Yang K.Y."/>
            <person name="Li J."/>
            <person name="Li M."/>
            <person name="Law P.T.W."/>
            <person name="Wu Y.L."/>
            <person name="Cai Z.L."/>
            <person name="Qin H."/>
            <person name="Bao Y."/>
            <person name="Leung R.K.K."/>
            <person name="Ng P.K.S."/>
            <person name="Zou J."/>
            <person name="Zhong X.J."/>
            <person name="Ran P.X."/>
            <person name="Zhong N.S."/>
            <person name="Liu Z.G."/>
            <person name="Tsui S.K.W."/>
        </authorList>
    </citation>
    <scope>NUCLEOTIDE SEQUENCE</scope>
    <source>
        <strain evidence="9">Derf</strain>
        <tissue evidence="9">Whole organism</tissue>
    </source>
</reference>
<dbReference type="InterPro" id="IPR037185">
    <property type="entry name" value="EmrE-like"/>
</dbReference>
<dbReference type="Pfam" id="PF04142">
    <property type="entry name" value="Nuc_sug_transp"/>
    <property type="match status" value="1"/>
</dbReference>
<dbReference type="NCBIfam" id="TIGR00803">
    <property type="entry name" value="nst"/>
    <property type="match status" value="1"/>
</dbReference>
<dbReference type="PANTHER" id="PTHR10231">
    <property type="entry name" value="NUCLEOTIDE-SUGAR TRANSMEMBRANE TRANSPORTER"/>
    <property type="match status" value="1"/>
</dbReference>
<feature type="transmembrane region" description="Helical" evidence="8">
    <location>
        <begin position="85"/>
        <end position="108"/>
    </location>
</feature>
<protein>
    <submittedName>
        <fullName evidence="9">Uncharacterized protein</fullName>
    </submittedName>
</protein>
<feature type="compositionally biased region" description="Low complexity" evidence="7">
    <location>
        <begin position="10"/>
        <end position="21"/>
    </location>
</feature>
<reference evidence="9" key="2">
    <citation type="journal article" date="2022" name="Res Sq">
        <title>Comparative Genomics Reveals Insights into the Divergent Evolution of Astigmatic Mites and Household Pest Adaptations.</title>
        <authorList>
            <person name="Xiong Q."/>
            <person name="Wan A.T.-Y."/>
            <person name="Liu X.-Y."/>
            <person name="Fung C.S.-H."/>
            <person name="Xiao X."/>
            <person name="Malainual N."/>
            <person name="Hou J."/>
            <person name="Wang L."/>
            <person name="Wang M."/>
            <person name="Yang K."/>
            <person name="Cui Y."/>
            <person name="Leung E."/>
            <person name="Nong W."/>
            <person name="Shin S.-K."/>
            <person name="Au S."/>
            <person name="Jeong K.Y."/>
            <person name="Chew F.T."/>
            <person name="Hui J."/>
            <person name="Leung T.F."/>
            <person name="Tungtrongchitr A."/>
            <person name="Zhong N."/>
            <person name="Liu Z."/>
            <person name="Tsui S."/>
        </authorList>
    </citation>
    <scope>NUCLEOTIDE SEQUENCE</scope>
    <source>
        <strain evidence="9">Derf</strain>
        <tissue evidence="9">Whole organism</tissue>
    </source>
</reference>
<keyword evidence="6 8" id="KW-0472">Membrane</keyword>
<keyword evidence="5 8" id="KW-1133">Transmembrane helix</keyword>
<evidence type="ECO:0000256" key="1">
    <source>
        <dbReference type="ARBA" id="ARBA00004141"/>
    </source>
</evidence>
<feature type="transmembrane region" description="Helical" evidence="8">
    <location>
        <begin position="320"/>
        <end position="340"/>
    </location>
</feature>
<feature type="region of interest" description="Disordered" evidence="7">
    <location>
        <begin position="1"/>
        <end position="21"/>
    </location>
</feature>
<evidence type="ECO:0000256" key="5">
    <source>
        <dbReference type="ARBA" id="ARBA00022989"/>
    </source>
</evidence>
<dbReference type="InterPro" id="IPR007271">
    <property type="entry name" value="Nuc_sug_transpt"/>
</dbReference>
<evidence type="ECO:0000256" key="2">
    <source>
        <dbReference type="ARBA" id="ARBA00009976"/>
    </source>
</evidence>
<dbReference type="PIRSF" id="PIRSF005799">
    <property type="entry name" value="UDP-gal_transpt"/>
    <property type="match status" value="1"/>
</dbReference>
<keyword evidence="3" id="KW-0762">Sugar transport</keyword>
<sequence>MDDKLRDNFSPPSSLSTTDTSINDSLNVDMLDDHIDNHRAHRLSIESTNSKSNKQFLKYISLVTLTIQNASLTLFMRAAKTQKESFISSTAVIMAELLKLLTCIFMVYRDEGKCLRKTFVVIKKIVINQPMDTLKVAVPAIVYYVQNNLIYVAATHLDPATSQVTYQLKILTTALFSVFILNKKLVIFQWFSLILLFIGVACVQLTQSKPINQSQSPHKQNIFIGFMAILTACVLSGFAGVYFEKILKNSSNISLWIRNIQLSAIAIPFGLIQVFITDLETIRESGFFHGYTILTWTVIFLSAQGGLLVAVVVKYADNILKGFATSISIIISCIVSIYVFDFIVTFQFLIGASLVISSVFLYNKPDMISSESANRMMKMFSATRR</sequence>
<dbReference type="EMBL" id="ASGP02000003">
    <property type="protein sequence ID" value="KAH9516782.1"/>
    <property type="molecule type" value="Genomic_DNA"/>
</dbReference>
<keyword evidence="10" id="KW-1185">Reference proteome</keyword>
<dbReference type="GO" id="GO:0000139">
    <property type="term" value="C:Golgi membrane"/>
    <property type="evidence" value="ECO:0007669"/>
    <property type="project" value="InterPro"/>
</dbReference>
<name>A0A922I182_DERFA</name>
<accession>A0A922I182</accession>
<proteinExistence type="inferred from homology"/>
<feature type="transmembrane region" description="Helical" evidence="8">
    <location>
        <begin position="222"/>
        <end position="243"/>
    </location>
</feature>
<evidence type="ECO:0000256" key="4">
    <source>
        <dbReference type="ARBA" id="ARBA00022692"/>
    </source>
</evidence>
<dbReference type="AlphaFoldDB" id="A0A922I182"/>
<gene>
    <name evidence="9" type="ORF">DERF_007501</name>
</gene>
<evidence type="ECO:0000313" key="10">
    <source>
        <dbReference type="Proteomes" id="UP000790347"/>
    </source>
</evidence>
<organism evidence="9 10">
    <name type="scientific">Dermatophagoides farinae</name>
    <name type="common">American house dust mite</name>
    <dbReference type="NCBI Taxonomy" id="6954"/>
    <lineage>
        <taxon>Eukaryota</taxon>
        <taxon>Metazoa</taxon>
        <taxon>Ecdysozoa</taxon>
        <taxon>Arthropoda</taxon>
        <taxon>Chelicerata</taxon>
        <taxon>Arachnida</taxon>
        <taxon>Acari</taxon>
        <taxon>Acariformes</taxon>
        <taxon>Sarcoptiformes</taxon>
        <taxon>Astigmata</taxon>
        <taxon>Psoroptidia</taxon>
        <taxon>Analgoidea</taxon>
        <taxon>Pyroglyphidae</taxon>
        <taxon>Dermatophagoidinae</taxon>
        <taxon>Dermatophagoides</taxon>
    </lineage>
</organism>
<comment type="subcellular location">
    <subcellularLocation>
        <location evidence="1">Membrane</location>
        <topology evidence="1">Multi-pass membrane protein</topology>
    </subcellularLocation>
</comment>
<evidence type="ECO:0000256" key="3">
    <source>
        <dbReference type="ARBA" id="ARBA00022597"/>
    </source>
</evidence>
<evidence type="ECO:0000256" key="7">
    <source>
        <dbReference type="SAM" id="MobiDB-lite"/>
    </source>
</evidence>
<feature type="transmembrane region" description="Helical" evidence="8">
    <location>
        <begin position="59"/>
        <end position="79"/>
    </location>
</feature>
<feature type="transmembrane region" description="Helical" evidence="8">
    <location>
        <begin position="255"/>
        <end position="276"/>
    </location>
</feature>